<accession>A0ABP6RBM9</accession>
<evidence type="ECO:0000256" key="2">
    <source>
        <dbReference type="ARBA" id="ARBA00022801"/>
    </source>
</evidence>
<dbReference type="InterPro" id="IPR051262">
    <property type="entry name" value="SMP-30/CGR1_Lactonase"/>
</dbReference>
<name>A0ABP6RBM9_9MICC</name>
<dbReference type="InterPro" id="IPR013658">
    <property type="entry name" value="SGL"/>
</dbReference>
<sequence>MTTAGSTPADGPLTDGPPADAETLAALVRAGLIPAGVTPTKVADGAIWSEGPCWIPETGTVRFSDIPGDRILEHDPAAGATRVHRSGVEFTNGRTRRGDGAIVQCSHGRRRVEVERDGAVEPLVERFAGRRFNSPNDVVVASDGAVWFTDPPYGIVNPREGHPGEFEYGGCHVFRVDPGTGEAEPMITDMGDPNGLAFSPDESVLHVSDTSAGRLASGGHRHVRSYDVVRTDDGVRCTGGRVLFTPPSGVPDGIRVDAAGRVWSSAADGVHVYSADGAHLGAAPVPEVVANLCFGGPEGLDLYIAATTGLYHLPVLVRDTTWARLGG</sequence>
<comment type="caution">
    <text evidence="4">The sequence shown here is derived from an EMBL/GenBank/DDBJ whole genome shotgun (WGS) entry which is preliminary data.</text>
</comment>
<dbReference type="EMBL" id="BAAAYG010000003">
    <property type="protein sequence ID" value="GAA3281565.1"/>
    <property type="molecule type" value="Genomic_DNA"/>
</dbReference>
<dbReference type="PANTHER" id="PTHR47572:SF4">
    <property type="entry name" value="LACTONASE DRP35"/>
    <property type="match status" value="1"/>
</dbReference>
<dbReference type="Gene3D" id="2.120.10.30">
    <property type="entry name" value="TolB, C-terminal domain"/>
    <property type="match status" value="1"/>
</dbReference>
<keyword evidence="2" id="KW-0378">Hydrolase</keyword>
<dbReference type="SUPFAM" id="SSF63829">
    <property type="entry name" value="Calcium-dependent phosphotriesterase"/>
    <property type="match status" value="1"/>
</dbReference>
<evidence type="ECO:0000313" key="4">
    <source>
        <dbReference type="EMBL" id="GAA3281565.1"/>
    </source>
</evidence>
<dbReference type="PANTHER" id="PTHR47572">
    <property type="entry name" value="LIPOPROTEIN-RELATED"/>
    <property type="match status" value="1"/>
</dbReference>
<dbReference type="RefSeq" id="WP_344718276.1">
    <property type="nucleotide sequence ID" value="NZ_BAAAYG010000003.1"/>
</dbReference>
<gene>
    <name evidence="4" type="ORF">GCM10020260_07230</name>
</gene>
<dbReference type="Proteomes" id="UP001501736">
    <property type="component" value="Unassembled WGS sequence"/>
</dbReference>
<proteinExistence type="inferred from homology"/>
<feature type="domain" description="PID" evidence="3">
    <location>
        <begin position="166"/>
        <end position="199"/>
    </location>
</feature>
<protein>
    <submittedName>
        <fullName evidence="4">SMP-30/gluconolactonase/LRE family protein</fullName>
    </submittedName>
</protein>
<evidence type="ECO:0000256" key="1">
    <source>
        <dbReference type="ARBA" id="ARBA00008853"/>
    </source>
</evidence>
<dbReference type="InterPro" id="IPR011042">
    <property type="entry name" value="6-blade_b-propeller_TolB-like"/>
</dbReference>
<dbReference type="InterPro" id="IPR006020">
    <property type="entry name" value="PTB/PI_dom"/>
</dbReference>
<evidence type="ECO:0000313" key="5">
    <source>
        <dbReference type="Proteomes" id="UP001501736"/>
    </source>
</evidence>
<dbReference type="PROSITE" id="PS01179">
    <property type="entry name" value="PID"/>
    <property type="match status" value="1"/>
</dbReference>
<comment type="similarity">
    <text evidence="1">Belongs to the SMP-30/CGR1 family.</text>
</comment>
<reference evidence="5" key="1">
    <citation type="journal article" date="2019" name="Int. J. Syst. Evol. Microbiol.">
        <title>The Global Catalogue of Microorganisms (GCM) 10K type strain sequencing project: providing services to taxonomists for standard genome sequencing and annotation.</title>
        <authorList>
            <consortium name="The Broad Institute Genomics Platform"/>
            <consortium name="The Broad Institute Genome Sequencing Center for Infectious Disease"/>
            <person name="Wu L."/>
            <person name="Ma J."/>
        </authorList>
    </citation>
    <scope>NUCLEOTIDE SEQUENCE [LARGE SCALE GENOMIC DNA]</scope>
    <source>
        <strain evidence="5">JCM 11483</strain>
    </source>
</reference>
<dbReference type="Pfam" id="PF08450">
    <property type="entry name" value="SGL"/>
    <property type="match status" value="1"/>
</dbReference>
<evidence type="ECO:0000259" key="3">
    <source>
        <dbReference type="PROSITE" id="PS01179"/>
    </source>
</evidence>
<organism evidence="4 5">
    <name type="scientific">Nesterenkonia halobia</name>
    <dbReference type="NCBI Taxonomy" id="37922"/>
    <lineage>
        <taxon>Bacteria</taxon>
        <taxon>Bacillati</taxon>
        <taxon>Actinomycetota</taxon>
        <taxon>Actinomycetes</taxon>
        <taxon>Micrococcales</taxon>
        <taxon>Micrococcaceae</taxon>
        <taxon>Nesterenkonia</taxon>
    </lineage>
</organism>
<keyword evidence="5" id="KW-1185">Reference proteome</keyword>